<feature type="transmembrane region" description="Helical" evidence="5">
    <location>
        <begin position="20"/>
        <end position="43"/>
    </location>
</feature>
<evidence type="ECO:0000256" key="1">
    <source>
        <dbReference type="ARBA" id="ARBA00004141"/>
    </source>
</evidence>
<comment type="subcellular location">
    <subcellularLocation>
        <location evidence="1">Membrane</location>
        <topology evidence="1">Multi-pass membrane protein</topology>
    </subcellularLocation>
</comment>
<dbReference type="InterPro" id="IPR038978">
    <property type="entry name" value="MJ0935"/>
</dbReference>
<dbReference type="Pfam" id="PF01956">
    <property type="entry name" value="EMC3_TMCO1"/>
    <property type="match status" value="1"/>
</dbReference>
<evidence type="ECO:0000256" key="4">
    <source>
        <dbReference type="ARBA" id="ARBA00023136"/>
    </source>
</evidence>
<evidence type="ECO:0000256" key="5">
    <source>
        <dbReference type="SAM" id="Phobius"/>
    </source>
</evidence>
<dbReference type="GO" id="GO:0016020">
    <property type="term" value="C:membrane"/>
    <property type="evidence" value="ECO:0007669"/>
    <property type="project" value="UniProtKB-SubCell"/>
</dbReference>
<keyword evidence="3 5" id="KW-1133">Transmembrane helix</keyword>
<protein>
    <recommendedName>
        <fullName evidence="7">DUF106 domain-containing protein</fullName>
    </recommendedName>
</protein>
<evidence type="ECO:0000256" key="2">
    <source>
        <dbReference type="ARBA" id="ARBA00022692"/>
    </source>
</evidence>
<dbReference type="EMBL" id="BART01007173">
    <property type="protein sequence ID" value="GAG54588.1"/>
    <property type="molecule type" value="Genomic_DNA"/>
</dbReference>
<dbReference type="PANTHER" id="PTHR42198">
    <property type="entry name" value="INTEGRAL MEMBRANE PROTEIN"/>
    <property type="match status" value="1"/>
</dbReference>
<accession>X0Z283</accession>
<dbReference type="SMART" id="SM01415">
    <property type="entry name" value="DUF106"/>
    <property type="match status" value="1"/>
</dbReference>
<evidence type="ECO:0008006" key="7">
    <source>
        <dbReference type="Google" id="ProtNLM"/>
    </source>
</evidence>
<dbReference type="PANTHER" id="PTHR42198:SF1">
    <property type="entry name" value="INTEGRAL MEMBRANE PROTEIN"/>
    <property type="match status" value="1"/>
</dbReference>
<evidence type="ECO:0000256" key="3">
    <source>
        <dbReference type="ARBA" id="ARBA00022989"/>
    </source>
</evidence>
<gene>
    <name evidence="6" type="ORF">S01H4_16358</name>
</gene>
<comment type="caution">
    <text evidence="6">The sequence shown here is derived from an EMBL/GenBank/DDBJ whole genome shotgun (WGS) entry which is preliminary data.</text>
</comment>
<proteinExistence type="predicted"/>
<keyword evidence="2 5" id="KW-0812">Transmembrane</keyword>
<dbReference type="AlphaFoldDB" id="X0Z283"/>
<evidence type="ECO:0000313" key="6">
    <source>
        <dbReference type="EMBL" id="GAG54588.1"/>
    </source>
</evidence>
<feature type="transmembrane region" description="Helical" evidence="5">
    <location>
        <begin position="104"/>
        <end position="131"/>
    </location>
</feature>
<sequence>MDIWSDFVQFLVAFFAPIEVMPWSAITILVVNLFLVLFSVIATNKLTDVDQMKEDMEEVKIWREKMSAARKSMDPEALKEVMADQGRIMKINSSMMGARCKPMAVYYIPFILMFTIMGAMFGNSVVAVLPFNIDKVFPFLVGMLGTSTPAGFGFSFYGFYILVGLGLGNLIRKPFGQSMTA</sequence>
<keyword evidence="4 5" id="KW-0472">Membrane</keyword>
<feature type="transmembrane region" description="Helical" evidence="5">
    <location>
        <begin position="151"/>
        <end position="171"/>
    </location>
</feature>
<dbReference type="InterPro" id="IPR002809">
    <property type="entry name" value="EMC3/TMCO1"/>
</dbReference>
<organism evidence="6">
    <name type="scientific">marine sediment metagenome</name>
    <dbReference type="NCBI Taxonomy" id="412755"/>
    <lineage>
        <taxon>unclassified sequences</taxon>
        <taxon>metagenomes</taxon>
        <taxon>ecological metagenomes</taxon>
    </lineage>
</organism>
<name>X0Z283_9ZZZZ</name>
<reference evidence="6" key="1">
    <citation type="journal article" date="2014" name="Front. Microbiol.">
        <title>High frequency of phylogenetically diverse reductive dehalogenase-homologous genes in deep subseafloor sedimentary metagenomes.</title>
        <authorList>
            <person name="Kawai M."/>
            <person name="Futagami T."/>
            <person name="Toyoda A."/>
            <person name="Takaki Y."/>
            <person name="Nishi S."/>
            <person name="Hori S."/>
            <person name="Arai W."/>
            <person name="Tsubouchi T."/>
            <person name="Morono Y."/>
            <person name="Uchiyama I."/>
            <person name="Ito T."/>
            <person name="Fujiyama A."/>
            <person name="Inagaki F."/>
            <person name="Takami H."/>
        </authorList>
    </citation>
    <scope>NUCLEOTIDE SEQUENCE</scope>
    <source>
        <strain evidence="6">Expedition CK06-06</strain>
    </source>
</reference>